<proteinExistence type="predicted"/>
<dbReference type="GeneID" id="95983955"/>
<evidence type="ECO:0008006" key="3">
    <source>
        <dbReference type="Google" id="ProtNLM"/>
    </source>
</evidence>
<dbReference type="EMBL" id="JBBXJM010000002">
    <property type="protein sequence ID" value="KAL1411925.1"/>
    <property type="molecule type" value="Genomic_DNA"/>
</dbReference>
<reference evidence="1 2" key="1">
    <citation type="submission" date="2023-08" db="EMBL/GenBank/DDBJ databases">
        <title>Annotated Genome Sequence of Vanrija albida AlHP1.</title>
        <authorList>
            <person name="Herzog R."/>
        </authorList>
    </citation>
    <scope>NUCLEOTIDE SEQUENCE [LARGE SCALE GENOMIC DNA]</scope>
    <source>
        <strain evidence="1 2">AlHP1</strain>
    </source>
</reference>
<evidence type="ECO:0000313" key="1">
    <source>
        <dbReference type="EMBL" id="KAL1411925.1"/>
    </source>
</evidence>
<name>A0ABR3QB26_9TREE</name>
<protein>
    <recommendedName>
        <fullName evidence="3">F-box domain-containing protein</fullName>
    </recommendedName>
</protein>
<dbReference type="RefSeq" id="XP_069211869.1">
    <property type="nucleotide sequence ID" value="XM_069351483.1"/>
</dbReference>
<sequence length="312" mass="35297">MPATIDRTAYPSIIDLIIEYAPVGALVALRSTSRAFRARLPLHAQLELKESQSKHSPFFLTDPSGAQLPDDAYLEGVRVVDIITPGTLPFTKRTECRNRLYSTPTVRRMNGAYTDFVGQLPEAHTLVDFVRVPGHPPCTPSLDLRDVIRTYVTSGATRYVLHIDLDDTWAADPIPSYREVEAYNLDWDSLREVVFVFWLPRGEMMNQWLVYKAAGRAVTRWHDTTRLSVTIVGLERAADPPTIDTVYCALTTAICLPPYLNYSREIRSALRMLTIEEWWEELGDRKEIEGVWPWSATDHGSPTCRPVLVHGG</sequence>
<evidence type="ECO:0000313" key="2">
    <source>
        <dbReference type="Proteomes" id="UP001565368"/>
    </source>
</evidence>
<organism evidence="1 2">
    <name type="scientific">Vanrija albida</name>
    <dbReference type="NCBI Taxonomy" id="181172"/>
    <lineage>
        <taxon>Eukaryota</taxon>
        <taxon>Fungi</taxon>
        <taxon>Dikarya</taxon>
        <taxon>Basidiomycota</taxon>
        <taxon>Agaricomycotina</taxon>
        <taxon>Tremellomycetes</taxon>
        <taxon>Trichosporonales</taxon>
        <taxon>Trichosporonaceae</taxon>
        <taxon>Vanrija</taxon>
    </lineage>
</organism>
<gene>
    <name evidence="1" type="ORF">Q8F55_002912</name>
</gene>
<dbReference type="Proteomes" id="UP001565368">
    <property type="component" value="Unassembled WGS sequence"/>
</dbReference>
<keyword evidence="2" id="KW-1185">Reference proteome</keyword>
<accession>A0ABR3QB26</accession>
<comment type="caution">
    <text evidence="1">The sequence shown here is derived from an EMBL/GenBank/DDBJ whole genome shotgun (WGS) entry which is preliminary data.</text>
</comment>